<dbReference type="AlphaFoldDB" id="A0A1H3DIJ6"/>
<evidence type="ECO:0000256" key="1">
    <source>
        <dbReference type="SAM" id="SignalP"/>
    </source>
</evidence>
<sequence>MPLMFRGIRRSAPPPSSLAAGLALTVAALAAPAALAQGTGPDPLREALERLATRAAEPLLDRASASAAPDPDAAFPEGVPFLIRFEGDLRGLEAGAPVTILGRRVGTVRAVALDYDPEGGVFVAPVLIDLAPARVSVAGRQPTTPEATEEMVDLLVARGLRARVAPAGLMDRTPRVELAIVEGLPARALLHDGPAAEIPAAPDPEAALRAALADLLERVQALPLEAFVAEGRETLAEARALLTGPEIRGALAEIGTATEAFALTVAGLEARLDPAFEELTGAAREARAAAARAGATAASLDRTVGARAPIWTDVDQLMRELTASARAMRQFAEYLERHPEALITGKSQ</sequence>
<evidence type="ECO:0000259" key="2">
    <source>
        <dbReference type="Pfam" id="PF02470"/>
    </source>
</evidence>
<gene>
    <name evidence="3" type="ORF">SAMN05444336_10830</name>
</gene>
<reference evidence="3 4" key="1">
    <citation type="submission" date="2016-10" db="EMBL/GenBank/DDBJ databases">
        <authorList>
            <person name="de Groot N.N."/>
        </authorList>
    </citation>
    <scope>NUCLEOTIDE SEQUENCE [LARGE SCALE GENOMIC DNA]</scope>
    <source>
        <strain evidence="3 4">DSM 17890</strain>
    </source>
</reference>
<dbReference type="Proteomes" id="UP000199118">
    <property type="component" value="Unassembled WGS sequence"/>
</dbReference>
<evidence type="ECO:0000313" key="4">
    <source>
        <dbReference type="Proteomes" id="UP000199118"/>
    </source>
</evidence>
<dbReference type="OrthoDB" id="9806984at2"/>
<feature type="signal peptide" evidence="1">
    <location>
        <begin position="1"/>
        <end position="36"/>
    </location>
</feature>
<keyword evidence="1" id="KW-0732">Signal</keyword>
<keyword evidence="4" id="KW-1185">Reference proteome</keyword>
<proteinExistence type="predicted"/>
<dbReference type="InterPro" id="IPR003399">
    <property type="entry name" value="Mce/MlaD"/>
</dbReference>
<evidence type="ECO:0000313" key="3">
    <source>
        <dbReference type="EMBL" id="SDX66235.1"/>
    </source>
</evidence>
<accession>A0A1H3DIJ6</accession>
<name>A0A1H3DIJ6_9RHOB</name>
<organism evidence="3 4">
    <name type="scientific">Albimonas donghaensis</name>
    <dbReference type="NCBI Taxonomy" id="356660"/>
    <lineage>
        <taxon>Bacteria</taxon>
        <taxon>Pseudomonadati</taxon>
        <taxon>Pseudomonadota</taxon>
        <taxon>Alphaproteobacteria</taxon>
        <taxon>Rhodobacterales</taxon>
        <taxon>Paracoccaceae</taxon>
        <taxon>Albimonas</taxon>
    </lineage>
</organism>
<feature type="chain" id="PRO_5011707912" evidence="1">
    <location>
        <begin position="37"/>
        <end position="348"/>
    </location>
</feature>
<feature type="domain" description="Mce/MlaD" evidence="2">
    <location>
        <begin position="87"/>
        <end position="169"/>
    </location>
</feature>
<dbReference type="RefSeq" id="WP_092684083.1">
    <property type="nucleotide sequence ID" value="NZ_FNMZ01000008.1"/>
</dbReference>
<dbReference type="EMBL" id="FNMZ01000008">
    <property type="protein sequence ID" value="SDX66235.1"/>
    <property type="molecule type" value="Genomic_DNA"/>
</dbReference>
<dbReference type="STRING" id="356660.SAMN05444336_10830"/>
<protein>
    <submittedName>
        <fullName evidence="3">Paraquat-inducible protein B</fullName>
    </submittedName>
</protein>
<dbReference type="Pfam" id="PF02470">
    <property type="entry name" value="MlaD"/>
    <property type="match status" value="1"/>
</dbReference>